<evidence type="ECO:0000256" key="1">
    <source>
        <dbReference type="ARBA" id="ARBA00004613"/>
    </source>
</evidence>
<evidence type="ECO:0000256" key="2">
    <source>
        <dbReference type="ARBA" id="ARBA00022525"/>
    </source>
</evidence>
<gene>
    <name evidence="4" type="ORF">DPMN_133678</name>
</gene>
<dbReference type="InterPro" id="IPR050392">
    <property type="entry name" value="Collagen/C1q_domain"/>
</dbReference>
<dbReference type="Proteomes" id="UP000828390">
    <property type="component" value="Unassembled WGS sequence"/>
</dbReference>
<dbReference type="Pfam" id="PF00386">
    <property type="entry name" value="C1q"/>
    <property type="match status" value="1"/>
</dbReference>
<protein>
    <recommendedName>
        <fullName evidence="3">C1q domain-containing protein</fullName>
    </recommendedName>
</protein>
<keyword evidence="5" id="KW-1185">Reference proteome</keyword>
<dbReference type="AlphaFoldDB" id="A0A9D4FUQ7"/>
<evidence type="ECO:0000313" key="4">
    <source>
        <dbReference type="EMBL" id="KAH3805375.1"/>
    </source>
</evidence>
<evidence type="ECO:0000259" key="3">
    <source>
        <dbReference type="PROSITE" id="PS50871"/>
    </source>
</evidence>
<dbReference type="GO" id="GO:0005581">
    <property type="term" value="C:collagen trimer"/>
    <property type="evidence" value="ECO:0007669"/>
    <property type="project" value="UniProtKB-KW"/>
</dbReference>
<comment type="caution">
    <text evidence="4">The sequence shown here is derived from an EMBL/GenBank/DDBJ whole genome shotgun (WGS) entry which is preliminary data.</text>
</comment>
<comment type="subcellular location">
    <subcellularLocation>
        <location evidence="1">Secreted</location>
    </subcellularLocation>
</comment>
<dbReference type="SMART" id="SM00110">
    <property type="entry name" value="C1Q"/>
    <property type="match status" value="1"/>
</dbReference>
<dbReference type="EMBL" id="JAIWYP010000006">
    <property type="protein sequence ID" value="KAH3805375.1"/>
    <property type="molecule type" value="Genomic_DNA"/>
</dbReference>
<keyword evidence="2" id="KW-0964">Secreted</keyword>
<dbReference type="Gene3D" id="2.60.120.40">
    <property type="match status" value="1"/>
</dbReference>
<organism evidence="4 5">
    <name type="scientific">Dreissena polymorpha</name>
    <name type="common">Zebra mussel</name>
    <name type="synonym">Mytilus polymorpha</name>
    <dbReference type="NCBI Taxonomy" id="45954"/>
    <lineage>
        <taxon>Eukaryota</taxon>
        <taxon>Metazoa</taxon>
        <taxon>Spiralia</taxon>
        <taxon>Lophotrochozoa</taxon>
        <taxon>Mollusca</taxon>
        <taxon>Bivalvia</taxon>
        <taxon>Autobranchia</taxon>
        <taxon>Heteroconchia</taxon>
        <taxon>Euheterodonta</taxon>
        <taxon>Imparidentia</taxon>
        <taxon>Neoheterodontei</taxon>
        <taxon>Myida</taxon>
        <taxon>Dreissenoidea</taxon>
        <taxon>Dreissenidae</taxon>
        <taxon>Dreissena</taxon>
    </lineage>
</organism>
<dbReference type="InterPro" id="IPR001073">
    <property type="entry name" value="C1q_dom"/>
</dbReference>
<reference evidence="4" key="2">
    <citation type="submission" date="2020-11" db="EMBL/GenBank/DDBJ databases">
        <authorList>
            <person name="McCartney M.A."/>
            <person name="Auch B."/>
            <person name="Kono T."/>
            <person name="Mallez S."/>
            <person name="Becker A."/>
            <person name="Gohl D.M."/>
            <person name="Silverstein K.A.T."/>
            <person name="Koren S."/>
            <person name="Bechman K.B."/>
            <person name="Herman A."/>
            <person name="Abrahante J.E."/>
            <person name="Garbe J."/>
        </authorList>
    </citation>
    <scope>NUCLEOTIDE SEQUENCE</scope>
    <source>
        <strain evidence="4">Duluth1</strain>
        <tissue evidence="4">Whole animal</tissue>
    </source>
</reference>
<dbReference type="InterPro" id="IPR008983">
    <property type="entry name" value="Tumour_necrosis_fac-like_dom"/>
</dbReference>
<dbReference type="PANTHER" id="PTHR15427:SF33">
    <property type="entry name" value="COLLAGEN IV NC1 DOMAIN-CONTAINING PROTEIN"/>
    <property type="match status" value="1"/>
</dbReference>
<dbReference type="PANTHER" id="PTHR15427">
    <property type="entry name" value="EMILIN ELASTIN MICROFIBRIL INTERFACE-LOCATED PROTEIN ELASTIN MICROFIBRIL INTERFACER"/>
    <property type="match status" value="1"/>
</dbReference>
<dbReference type="PROSITE" id="PS50871">
    <property type="entry name" value="C1Q"/>
    <property type="match status" value="1"/>
</dbReference>
<dbReference type="PRINTS" id="PR00007">
    <property type="entry name" value="COMPLEMNTC1Q"/>
</dbReference>
<dbReference type="SUPFAM" id="SSF49842">
    <property type="entry name" value="TNF-like"/>
    <property type="match status" value="1"/>
</dbReference>
<accession>A0A9D4FUQ7</accession>
<evidence type="ECO:0000313" key="5">
    <source>
        <dbReference type="Proteomes" id="UP000828390"/>
    </source>
</evidence>
<name>A0A9D4FUQ7_DREPO</name>
<feature type="domain" description="C1q" evidence="3">
    <location>
        <begin position="18"/>
        <end position="151"/>
    </location>
</feature>
<reference evidence="4" key="1">
    <citation type="journal article" date="2019" name="bioRxiv">
        <title>The Genome of the Zebra Mussel, Dreissena polymorpha: A Resource for Invasive Species Research.</title>
        <authorList>
            <person name="McCartney M.A."/>
            <person name="Auch B."/>
            <person name="Kono T."/>
            <person name="Mallez S."/>
            <person name="Zhang Y."/>
            <person name="Obille A."/>
            <person name="Becker A."/>
            <person name="Abrahante J.E."/>
            <person name="Garbe J."/>
            <person name="Badalamenti J.P."/>
            <person name="Herman A."/>
            <person name="Mangelson H."/>
            <person name="Liachko I."/>
            <person name="Sullivan S."/>
            <person name="Sone E.D."/>
            <person name="Koren S."/>
            <person name="Silverstein K.A.T."/>
            <person name="Beckman K.B."/>
            <person name="Gohl D.M."/>
        </authorList>
    </citation>
    <scope>NUCLEOTIDE SEQUENCE</scope>
    <source>
        <strain evidence="4">Duluth1</strain>
        <tissue evidence="4">Whole animal</tissue>
    </source>
</reference>
<sequence length="151" mass="16942">MCLCSFCQEYICFISDQLKVPTIYFRARITASFTDLSGGQDVVFPTVEVNEGQGYDPSTGKFTASIPGMYLFTVQYCVNYNNYVRLELVHGGKTLQRSTHYDAPGAYPCVTMQASALVAMRDMVWVRTTDSSKLYADSFRYNSFAGTLIHV</sequence>
<proteinExistence type="predicted"/>